<evidence type="ECO:0000313" key="3">
    <source>
        <dbReference type="Proteomes" id="UP001152747"/>
    </source>
</evidence>
<sequence length="320" mass="35472">MSSKKELKLKAVPDTLKQRVVEVKFGLHDSDVGKSPDDVFKIDDDLMLSQLSKNSLHNGLIIGDRILKINGTPVKNKNQTAGILKGGEFTLEVARREHIHVVPQERMKFLMRPGYSYFIVVAVRPQNVSPTAPLGFTIKAVKNRALLTTIEPGSLSSFFFALGDSILDFEGAPIPFNDTNFIREEVGKFQKNGKFTVLVERPVNVNTLNEFRRYLLSIMPVESDIEMAADAKAIGLEASNMHAMIFKKLKPPSILTSEVRKKTKATKASATCDADDKNIKISTASTEMRINSDVEDEDDLKDVVKKSHAASANSGFFDDE</sequence>
<dbReference type="Gene3D" id="2.30.42.10">
    <property type="match status" value="1"/>
</dbReference>
<accession>A0A9P1IXI4</accession>
<keyword evidence="3" id="KW-1185">Reference proteome</keyword>
<organism evidence="2 3">
    <name type="scientific">Caenorhabditis angaria</name>
    <dbReference type="NCBI Taxonomy" id="860376"/>
    <lineage>
        <taxon>Eukaryota</taxon>
        <taxon>Metazoa</taxon>
        <taxon>Ecdysozoa</taxon>
        <taxon>Nematoda</taxon>
        <taxon>Chromadorea</taxon>
        <taxon>Rhabditida</taxon>
        <taxon>Rhabditina</taxon>
        <taxon>Rhabditomorpha</taxon>
        <taxon>Rhabditoidea</taxon>
        <taxon>Rhabditidae</taxon>
        <taxon>Peloderinae</taxon>
        <taxon>Caenorhabditis</taxon>
    </lineage>
</organism>
<dbReference type="PANTHER" id="PTHR31327:SF2">
    <property type="entry name" value="PDZ DOMAIN-CONTAINING PROTEIN"/>
    <property type="match status" value="1"/>
</dbReference>
<name>A0A9P1IXI4_9PELO</name>
<dbReference type="AlphaFoldDB" id="A0A9P1IXI4"/>
<dbReference type="InterPro" id="IPR040264">
    <property type="entry name" value="T15H9.4-like"/>
</dbReference>
<dbReference type="InterPro" id="IPR036034">
    <property type="entry name" value="PDZ_sf"/>
</dbReference>
<gene>
    <name evidence="2" type="ORF">CAMP_LOCUS14691</name>
</gene>
<protein>
    <recommendedName>
        <fullName evidence="1">PDZ domain-containing protein</fullName>
    </recommendedName>
</protein>
<proteinExistence type="predicted"/>
<evidence type="ECO:0000259" key="1">
    <source>
        <dbReference type="Pfam" id="PF17820"/>
    </source>
</evidence>
<comment type="caution">
    <text evidence="2">The sequence shown here is derived from an EMBL/GenBank/DDBJ whole genome shotgun (WGS) entry which is preliminary data.</text>
</comment>
<reference evidence="2" key="1">
    <citation type="submission" date="2022-11" db="EMBL/GenBank/DDBJ databases">
        <authorList>
            <person name="Kikuchi T."/>
        </authorList>
    </citation>
    <scope>NUCLEOTIDE SEQUENCE</scope>
    <source>
        <strain evidence="2">PS1010</strain>
    </source>
</reference>
<dbReference type="OrthoDB" id="5797003at2759"/>
<dbReference type="Pfam" id="PF17820">
    <property type="entry name" value="PDZ_6"/>
    <property type="match status" value="1"/>
</dbReference>
<dbReference type="PANTHER" id="PTHR31327">
    <property type="entry name" value="SPERM MEIOSIS PDZ DOMAIN CONTAINING PROTEINS-RELATED"/>
    <property type="match status" value="1"/>
</dbReference>
<dbReference type="SUPFAM" id="SSF50156">
    <property type="entry name" value="PDZ domain-like"/>
    <property type="match status" value="1"/>
</dbReference>
<dbReference type="InterPro" id="IPR041489">
    <property type="entry name" value="PDZ_6"/>
</dbReference>
<feature type="domain" description="PDZ" evidence="1">
    <location>
        <begin position="59"/>
        <end position="95"/>
    </location>
</feature>
<evidence type="ECO:0000313" key="2">
    <source>
        <dbReference type="EMBL" id="CAI5452054.1"/>
    </source>
</evidence>
<dbReference type="EMBL" id="CANHGI010000005">
    <property type="protein sequence ID" value="CAI5452054.1"/>
    <property type="molecule type" value="Genomic_DNA"/>
</dbReference>
<dbReference type="Proteomes" id="UP001152747">
    <property type="component" value="Unassembled WGS sequence"/>
</dbReference>